<feature type="region of interest" description="Disordered" evidence="3">
    <location>
        <begin position="1"/>
        <end position="41"/>
    </location>
</feature>
<feature type="domain" description="HTH tetR-type" evidence="4">
    <location>
        <begin position="39"/>
        <end position="99"/>
    </location>
</feature>
<feature type="compositionally biased region" description="Basic and acidic residues" evidence="3">
    <location>
        <begin position="30"/>
        <end position="41"/>
    </location>
</feature>
<dbReference type="Proteomes" id="UP000483004">
    <property type="component" value="Unassembled WGS sequence"/>
</dbReference>
<dbReference type="GO" id="GO:0003700">
    <property type="term" value="F:DNA-binding transcription factor activity"/>
    <property type="evidence" value="ECO:0007669"/>
    <property type="project" value="TreeGrafter"/>
</dbReference>
<gene>
    <name evidence="5" type="ORF">F9B16_09385</name>
</gene>
<dbReference type="InterPro" id="IPR041490">
    <property type="entry name" value="KstR2_TetR_C"/>
</dbReference>
<evidence type="ECO:0000259" key="4">
    <source>
        <dbReference type="PROSITE" id="PS50977"/>
    </source>
</evidence>
<sequence length="256" mass="28169">MADRATGPETEAPQKPTSARGRRSAAGSDARGKSGTRRDLVEGRIIEEAERLFAEKGFAATSLQDIADAAGMTRPAIYHYVRSKDDLLARLVQELTWTSAEELRQVSSDAASSAVTRLHGMVKLLATRLTTHPERFQLMIRSEPELPAELASVYAQGRRNVLREFIGVIDEGVRDGSLRPVDTRAAALAIIGMCNWLAWWYKAGRDDPEKVTAQIADMAVASLQQPGDRRGEGEGPARALSLLRQDLDYLERLIND</sequence>
<dbReference type="AlphaFoldDB" id="A0A6L3VXF2"/>
<dbReference type="SUPFAM" id="SSF48498">
    <property type="entry name" value="Tetracyclin repressor-like, C-terminal domain"/>
    <property type="match status" value="1"/>
</dbReference>
<dbReference type="Pfam" id="PF17932">
    <property type="entry name" value="TetR_C_24"/>
    <property type="match status" value="1"/>
</dbReference>
<dbReference type="InterPro" id="IPR036271">
    <property type="entry name" value="Tet_transcr_reg_TetR-rel_C_sf"/>
</dbReference>
<dbReference type="Pfam" id="PF00440">
    <property type="entry name" value="TetR_N"/>
    <property type="match status" value="1"/>
</dbReference>
<dbReference type="InterPro" id="IPR001647">
    <property type="entry name" value="HTH_TetR"/>
</dbReference>
<dbReference type="RefSeq" id="WP_151539612.1">
    <property type="nucleotide sequence ID" value="NZ_WBMR01000018.1"/>
</dbReference>
<comment type="caution">
    <text evidence="5">The sequence shown here is derived from an EMBL/GenBank/DDBJ whole genome shotgun (WGS) entry which is preliminary data.</text>
</comment>
<dbReference type="EMBL" id="WBMR01000018">
    <property type="protein sequence ID" value="KAB2384832.1"/>
    <property type="molecule type" value="Genomic_DNA"/>
</dbReference>
<proteinExistence type="predicted"/>
<evidence type="ECO:0000313" key="5">
    <source>
        <dbReference type="EMBL" id="KAB2384832.1"/>
    </source>
</evidence>
<protein>
    <submittedName>
        <fullName evidence="5">TetR/AcrR family transcriptional regulator</fullName>
    </submittedName>
</protein>
<feature type="DNA-binding region" description="H-T-H motif" evidence="2">
    <location>
        <begin position="62"/>
        <end position="81"/>
    </location>
</feature>
<dbReference type="OrthoDB" id="3190535at2"/>
<dbReference type="PRINTS" id="PR00455">
    <property type="entry name" value="HTHTETR"/>
</dbReference>
<evidence type="ECO:0000256" key="2">
    <source>
        <dbReference type="PROSITE-ProRule" id="PRU00335"/>
    </source>
</evidence>
<reference evidence="5 6" key="1">
    <citation type="submission" date="2019-09" db="EMBL/GenBank/DDBJ databases">
        <title>Actinomadura physcomitrii sp. nov., a novel actinomycete isolated from moss [Physcomitrium sphaericum (Ludw) Fuernr].</title>
        <authorList>
            <person name="Liu C."/>
            <person name="Zhuang X."/>
        </authorList>
    </citation>
    <scope>NUCLEOTIDE SEQUENCE [LARGE SCALE GENOMIC DNA]</scope>
    <source>
        <strain evidence="5 6">CYP1-1B</strain>
    </source>
</reference>
<dbReference type="Gene3D" id="1.10.357.10">
    <property type="entry name" value="Tetracycline Repressor, domain 2"/>
    <property type="match status" value="1"/>
</dbReference>
<dbReference type="InterPro" id="IPR050109">
    <property type="entry name" value="HTH-type_TetR-like_transc_reg"/>
</dbReference>
<keyword evidence="6" id="KW-1185">Reference proteome</keyword>
<dbReference type="PANTHER" id="PTHR30055:SF243">
    <property type="entry name" value="HTH-TYPE TRANSCRIPTIONAL REGULATOR RV1816"/>
    <property type="match status" value="1"/>
</dbReference>
<dbReference type="PROSITE" id="PS50977">
    <property type="entry name" value="HTH_TETR_2"/>
    <property type="match status" value="1"/>
</dbReference>
<dbReference type="PANTHER" id="PTHR30055">
    <property type="entry name" value="HTH-TYPE TRANSCRIPTIONAL REGULATOR RUTR"/>
    <property type="match status" value="1"/>
</dbReference>
<dbReference type="SUPFAM" id="SSF46689">
    <property type="entry name" value="Homeodomain-like"/>
    <property type="match status" value="1"/>
</dbReference>
<accession>A0A6L3VXF2</accession>
<dbReference type="InterPro" id="IPR009057">
    <property type="entry name" value="Homeodomain-like_sf"/>
</dbReference>
<name>A0A6L3VXF2_9ACTN</name>
<evidence type="ECO:0000256" key="1">
    <source>
        <dbReference type="ARBA" id="ARBA00023125"/>
    </source>
</evidence>
<evidence type="ECO:0000313" key="6">
    <source>
        <dbReference type="Proteomes" id="UP000483004"/>
    </source>
</evidence>
<organism evidence="5 6">
    <name type="scientific">Actinomadura montaniterrae</name>
    <dbReference type="NCBI Taxonomy" id="1803903"/>
    <lineage>
        <taxon>Bacteria</taxon>
        <taxon>Bacillati</taxon>
        <taxon>Actinomycetota</taxon>
        <taxon>Actinomycetes</taxon>
        <taxon>Streptosporangiales</taxon>
        <taxon>Thermomonosporaceae</taxon>
        <taxon>Actinomadura</taxon>
    </lineage>
</organism>
<keyword evidence="1 2" id="KW-0238">DNA-binding</keyword>
<evidence type="ECO:0000256" key="3">
    <source>
        <dbReference type="SAM" id="MobiDB-lite"/>
    </source>
</evidence>
<dbReference type="GO" id="GO:0000976">
    <property type="term" value="F:transcription cis-regulatory region binding"/>
    <property type="evidence" value="ECO:0007669"/>
    <property type="project" value="TreeGrafter"/>
</dbReference>